<dbReference type="Gene3D" id="3.10.110.10">
    <property type="entry name" value="Ubiquitin Conjugating Enzyme"/>
    <property type="match status" value="2"/>
</dbReference>
<feature type="domain" description="UBC core" evidence="2">
    <location>
        <begin position="253"/>
        <end position="402"/>
    </location>
</feature>
<feature type="domain" description="UBC core" evidence="2">
    <location>
        <begin position="1"/>
        <end position="123"/>
    </location>
</feature>
<dbReference type="Pfam" id="PF00179">
    <property type="entry name" value="UQ_con"/>
    <property type="match status" value="2"/>
</dbReference>
<sequence length="402" mass="46825">MVWTGLLSEHMDPIILNHIVDYPGKAPSVAARTTNGGRCRFNPNIYSSGKVCLSILGTWRGERGEEWSSAQGLESILISIQSLMSSNPYENEPGFETANSKDDKKQQAHYIAKIRHETLRISVIQRLEDYLGIHSDGSVDDFPELHENVIRTEYDIEPVAPPYEPFKDLCKRRFLWYFDTYMASIADGEKHTKPDQDFVIMPFEGGGNTMPGKFNYPELRRRLELIKAVLLRETEYWIREGALEVRKDTTIASMMERQFQQIKETYKRNDMVTLDMDLVDKNPFVWQLIFFGRPMTNLEGGMFKVRVVFSKRFPDELPRVIFETKLFHHRISKGGVLCYFPRRVDEIKYHIEAIVDAIEDNETPYDPRTLVNPDASKLYWGSAEEKKQYSRQLRRSVQRSME</sequence>
<dbReference type="AlphaFoldDB" id="A0AA43QTJ4"/>
<evidence type="ECO:0000313" key="3">
    <source>
        <dbReference type="EMBL" id="MDI1491314.1"/>
    </source>
</evidence>
<dbReference type="PROSITE" id="PS50127">
    <property type="entry name" value="UBC_2"/>
    <property type="match status" value="2"/>
</dbReference>
<comment type="caution">
    <text evidence="3">The sequence shown here is derived from an EMBL/GenBank/DDBJ whole genome shotgun (WGS) entry which is preliminary data.</text>
</comment>
<keyword evidence="1" id="KW-0833">Ubl conjugation pathway</keyword>
<name>A0AA43QTJ4_9LECA</name>
<evidence type="ECO:0000313" key="4">
    <source>
        <dbReference type="Proteomes" id="UP001161017"/>
    </source>
</evidence>
<proteinExistence type="predicted"/>
<gene>
    <name evidence="3" type="ORF">OHK93_002523</name>
</gene>
<dbReference type="CDD" id="cd00195">
    <property type="entry name" value="UBCc_UEV"/>
    <property type="match status" value="1"/>
</dbReference>
<dbReference type="EMBL" id="JAPUFD010000014">
    <property type="protein sequence ID" value="MDI1491314.1"/>
    <property type="molecule type" value="Genomic_DNA"/>
</dbReference>
<dbReference type="SUPFAM" id="SSF54495">
    <property type="entry name" value="UBC-like"/>
    <property type="match status" value="2"/>
</dbReference>
<reference evidence="3" key="1">
    <citation type="journal article" date="2023" name="Genome Biol. Evol.">
        <title>First Whole Genome Sequence and Flow Cytometry Genome Size Data for the Lichen-Forming Fungus Ramalina farinacea (Ascomycota).</title>
        <authorList>
            <person name="Llewellyn T."/>
            <person name="Mian S."/>
            <person name="Hill R."/>
            <person name="Leitch I.J."/>
            <person name="Gaya E."/>
        </authorList>
    </citation>
    <scope>NUCLEOTIDE SEQUENCE</scope>
    <source>
        <strain evidence="3">LIQ254RAFAR</strain>
    </source>
</reference>
<keyword evidence="4" id="KW-1185">Reference proteome</keyword>
<dbReference type="InterPro" id="IPR016135">
    <property type="entry name" value="UBQ-conjugating_enzyme/RWD"/>
</dbReference>
<dbReference type="InterPro" id="IPR050113">
    <property type="entry name" value="Ub_conjugating_enzyme"/>
</dbReference>
<dbReference type="PANTHER" id="PTHR24067">
    <property type="entry name" value="UBIQUITIN-CONJUGATING ENZYME E2"/>
    <property type="match status" value="1"/>
</dbReference>
<dbReference type="InterPro" id="IPR000608">
    <property type="entry name" value="UBC"/>
</dbReference>
<organism evidence="3 4">
    <name type="scientific">Ramalina farinacea</name>
    <dbReference type="NCBI Taxonomy" id="258253"/>
    <lineage>
        <taxon>Eukaryota</taxon>
        <taxon>Fungi</taxon>
        <taxon>Dikarya</taxon>
        <taxon>Ascomycota</taxon>
        <taxon>Pezizomycotina</taxon>
        <taxon>Lecanoromycetes</taxon>
        <taxon>OSLEUM clade</taxon>
        <taxon>Lecanoromycetidae</taxon>
        <taxon>Lecanorales</taxon>
        <taxon>Lecanorineae</taxon>
        <taxon>Ramalinaceae</taxon>
        <taxon>Ramalina</taxon>
    </lineage>
</organism>
<evidence type="ECO:0000256" key="1">
    <source>
        <dbReference type="ARBA" id="ARBA00022786"/>
    </source>
</evidence>
<protein>
    <recommendedName>
        <fullName evidence="2">UBC core domain-containing protein</fullName>
    </recommendedName>
</protein>
<dbReference type="SMART" id="SM00212">
    <property type="entry name" value="UBCc"/>
    <property type="match status" value="2"/>
</dbReference>
<evidence type="ECO:0000259" key="2">
    <source>
        <dbReference type="PROSITE" id="PS50127"/>
    </source>
</evidence>
<accession>A0AA43QTJ4</accession>
<dbReference type="Proteomes" id="UP001161017">
    <property type="component" value="Unassembled WGS sequence"/>
</dbReference>